<evidence type="ECO:0000256" key="3">
    <source>
        <dbReference type="ARBA" id="ARBA00023157"/>
    </source>
</evidence>
<dbReference type="KEGG" id="nnu:104611572"/>
<dbReference type="CDD" id="cd02248">
    <property type="entry name" value="Peptidase_C1A"/>
    <property type="match status" value="1"/>
</dbReference>
<dbReference type="InterPro" id="IPR000169">
    <property type="entry name" value="Pept_cys_AS"/>
</dbReference>
<dbReference type="GO" id="GO:0005615">
    <property type="term" value="C:extracellular space"/>
    <property type="evidence" value="ECO:0000318"/>
    <property type="project" value="GO_Central"/>
</dbReference>
<gene>
    <name evidence="5" type="primary">LOC104611572</name>
</gene>
<dbReference type="SMART" id="SM00848">
    <property type="entry name" value="Inhibitor_I29"/>
    <property type="match status" value="1"/>
</dbReference>
<dbReference type="OMA" id="IFERWTE"/>
<dbReference type="GO" id="GO:0051603">
    <property type="term" value="P:proteolysis involved in protein catabolic process"/>
    <property type="evidence" value="ECO:0000318"/>
    <property type="project" value="GO_Central"/>
</dbReference>
<organism evidence="4 5">
    <name type="scientific">Nelumbo nucifera</name>
    <name type="common">Sacred lotus</name>
    <dbReference type="NCBI Taxonomy" id="4432"/>
    <lineage>
        <taxon>Eukaryota</taxon>
        <taxon>Viridiplantae</taxon>
        <taxon>Streptophyta</taxon>
        <taxon>Embryophyta</taxon>
        <taxon>Tracheophyta</taxon>
        <taxon>Spermatophyta</taxon>
        <taxon>Magnoliopsida</taxon>
        <taxon>Proteales</taxon>
        <taxon>Nelumbonaceae</taxon>
        <taxon>Nelumbo</taxon>
    </lineage>
</organism>
<dbReference type="GO" id="GO:0004197">
    <property type="term" value="F:cysteine-type endopeptidase activity"/>
    <property type="evidence" value="ECO:0000318"/>
    <property type="project" value="GO_Central"/>
</dbReference>
<dbReference type="SUPFAM" id="SSF54001">
    <property type="entry name" value="Cysteine proteinases"/>
    <property type="match status" value="1"/>
</dbReference>
<dbReference type="Proteomes" id="UP000189703">
    <property type="component" value="Unplaced"/>
</dbReference>
<evidence type="ECO:0000256" key="1">
    <source>
        <dbReference type="ARBA" id="ARBA00008455"/>
    </source>
</evidence>
<dbReference type="InterPro" id="IPR025660">
    <property type="entry name" value="Pept_his_AS"/>
</dbReference>
<dbReference type="InterPro" id="IPR013201">
    <property type="entry name" value="Prot_inhib_I29"/>
</dbReference>
<dbReference type="GeneID" id="104611572"/>
<dbReference type="InterPro" id="IPR000668">
    <property type="entry name" value="Peptidase_C1A_C"/>
</dbReference>
<keyword evidence="4" id="KW-1185">Reference proteome</keyword>
<dbReference type="InterPro" id="IPR038765">
    <property type="entry name" value="Papain-like_cys_pep_sf"/>
</dbReference>
<dbReference type="RefSeq" id="XP_010276986.1">
    <property type="nucleotide sequence ID" value="XM_010278684.1"/>
</dbReference>
<dbReference type="InterPro" id="IPR039417">
    <property type="entry name" value="Peptidase_C1A_papain-like"/>
</dbReference>
<dbReference type="SMART" id="SM00645">
    <property type="entry name" value="Pept_C1"/>
    <property type="match status" value="1"/>
</dbReference>
<dbReference type="Pfam" id="PF00112">
    <property type="entry name" value="Peptidase_C1"/>
    <property type="match status" value="1"/>
</dbReference>
<name>A0A1U8BB57_NELNU</name>
<accession>A0A1U8BB57</accession>
<reference evidence="5" key="1">
    <citation type="submission" date="2025-08" db="UniProtKB">
        <authorList>
            <consortium name="RefSeq"/>
        </authorList>
    </citation>
    <scope>IDENTIFICATION</scope>
</reference>
<evidence type="ECO:0000313" key="4">
    <source>
        <dbReference type="Proteomes" id="UP000189703"/>
    </source>
</evidence>
<dbReference type="STRING" id="4432.A0A1U8BB57"/>
<dbReference type="PROSITE" id="PS00639">
    <property type="entry name" value="THIOL_PROTEASE_HIS"/>
    <property type="match status" value="1"/>
</dbReference>
<dbReference type="FunFam" id="3.90.70.10:FF:000204">
    <property type="entry name" value="Papain"/>
    <property type="match status" value="1"/>
</dbReference>
<proteinExistence type="inferred from homology"/>
<dbReference type="InterPro" id="IPR013128">
    <property type="entry name" value="Peptidase_C1A"/>
</dbReference>
<dbReference type="OrthoDB" id="1404853at2759"/>
<dbReference type="PROSITE" id="PS00139">
    <property type="entry name" value="THIOL_PROTEASE_CYS"/>
    <property type="match status" value="1"/>
</dbReference>
<protein>
    <submittedName>
        <fullName evidence="5">Ervatamin-B-like</fullName>
    </submittedName>
</protein>
<dbReference type="eggNOG" id="KOG1543">
    <property type="taxonomic scope" value="Eukaryota"/>
</dbReference>
<dbReference type="PANTHER" id="PTHR12411">
    <property type="entry name" value="CYSTEINE PROTEASE FAMILY C1-RELATED"/>
    <property type="match status" value="1"/>
</dbReference>
<evidence type="ECO:0000256" key="2">
    <source>
        <dbReference type="ARBA" id="ARBA00023145"/>
    </source>
</evidence>
<dbReference type="AlphaFoldDB" id="A0A1U8BB57"/>
<dbReference type="Gene3D" id="3.90.70.10">
    <property type="entry name" value="Cysteine proteinases"/>
    <property type="match status" value="1"/>
</dbReference>
<evidence type="ECO:0000313" key="5">
    <source>
        <dbReference type="RefSeq" id="XP_010276986.1"/>
    </source>
</evidence>
<sequence>MEGLKTKLIVICILRVLSMCNQSLGIPGEYSIMGYDFVGYDLDDIEEGVALIFERWTEKHGKVYTSTEEKDRRFKIFQSNLAYIINWNSKRSPTDHTMGLNQFSDMSFEEFSNVRLSSVNPTESLLETISKGVKTTCTHPSSFDWRSQGVVTPVKNQGACGSCWAFSATGAIEGINAIVTGNLTSLSEQELVDCDKTSYGCNGGWTNKAFQWVIDNGGIATESQYSYTAKDGVCNSSAVKAVKIDGYQWAGRDEESLLCAVTQQPVSVSILVVQDFYQYTSGIYSGKSCPTDQPGNVNHAVLIVGYGTSADGIDYWVVKNSWGPSWGKLGGYVLIQRNSGLIYGVCNINAWPVYPTKNSI</sequence>
<comment type="similarity">
    <text evidence="1">Belongs to the peptidase C1 family.</text>
</comment>
<dbReference type="GO" id="GO:0005764">
    <property type="term" value="C:lysosome"/>
    <property type="evidence" value="ECO:0000318"/>
    <property type="project" value="GO_Central"/>
</dbReference>
<dbReference type="Pfam" id="PF08246">
    <property type="entry name" value="Inhibitor_I29"/>
    <property type="match status" value="1"/>
</dbReference>
<keyword evidence="2" id="KW-0865">Zymogen</keyword>
<dbReference type="PRINTS" id="PR00705">
    <property type="entry name" value="PAPAIN"/>
</dbReference>
<keyword evidence="3" id="KW-1015">Disulfide bond</keyword>